<keyword evidence="5" id="KW-1185">Reference proteome</keyword>
<evidence type="ECO:0000256" key="1">
    <source>
        <dbReference type="ARBA" id="ARBA00025483"/>
    </source>
</evidence>
<dbReference type="OrthoDB" id="9803913at2"/>
<dbReference type="InterPro" id="IPR013520">
    <property type="entry name" value="Ribonucl_H"/>
</dbReference>
<dbReference type="SUPFAM" id="SSF82771">
    <property type="entry name" value="GIY-YIG endonuclease"/>
    <property type="match status" value="1"/>
</dbReference>
<dbReference type="RefSeq" id="WP_139998287.1">
    <property type="nucleotide sequence ID" value="NZ_VFJE01000049.1"/>
</dbReference>
<dbReference type="Proteomes" id="UP000319175">
    <property type="component" value="Unassembled WGS sequence"/>
</dbReference>
<dbReference type="InterPro" id="IPR006054">
    <property type="entry name" value="DnaQ"/>
</dbReference>
<dbReference type="PANTHER" id="PTHR30231">
    <property type="entry name" value="DNA POLYMERASE III SUBUNIT EPSILON"/>
    <property type="match status" value="1"/>
</dbReference>
<reference evidence="4 5" key="1">
    <citation type="submission" date="2019-06" db="EMBL/GenBank/DDBJ databases">
        <title>Flavobacterium sp. MaA-Y11 from geoumgang.</title>
        <authorList>
            <person name="Jeong S."/>
        </authorList>
    </citation>
    <scope>NUCLEOTIDE SEQUENCE [LARGE SCALE GENOMIC DNA]</scope>
    <source>
        <strain evidence="4 5">MaA-Y11</strain>
    </source>
</reference>
<dbReference type="SMART" id="SM00465">
    <property type="entry name" value="GIYc"/>
    <property type="match status" value="1"/>
</dbReference>
<sequence length="463" mass="53495">MQTNRNVKKNLYAILDIETTGGQYNEEGITEIAIYKFDGHEIVDQFISLVNPEKTIQPFVVKLTGINNAMLNSAPKFYEIAKRIIEITEDCIIVAHNAQFDYRILRTEFSRLGYDFQRKNLCTVELSKKLIPDQPSYSLGKLVRALGIPMADRHRATGDAMATVKLFKMLLAKDLEKEIVKSFVKTEIEKGLAPKLLDIVSKLPSTTGIYYIHKENGDLIYIGKSRNIKKRVNQHFTGTTSKSKKIQLEVFDVTYEETGSELIALLKEAEEIKINKPKYNRSLKKSIFPWSLYSEKDRNGYIALRIQKTDARKKELASFSSPIEAQSALFKITDRYELCQKINGLEIVKNHCFPFELNQCKGACIQKESPEEYNIRVESFFENNEYQKQNMIVIDRGRNIQERSAILIEDGVFKGYAFFDLNYQVNNIEILKNIIIPMKNNRDSKNIILNYLRKKKVFKILSF</sequence>
<dbReference type="GO" id="GO:0005829">
    <property type="term" value="C:cytosol"/>
    <property type="evidence" value="ECO:0007669"/>
    <property type="project" value="TreeGrafter"/>
</dbReference>
<organism evidence="4 5">
    <name type="scientific">Flavobacterium microcysteis</name>
    <dbReference type="NCBI Taxonomy" id="2596891"/>
    <lineage>
        <taxon>Bacteria</taxon>
        <taxon>Pseudomonadati</taxon>
        <taxon>Bacteroidota</taxon>
        <taxon>Flavobacteriia</taxon>
        <taxon>Flavobacteriales</taxon>
        <taxon>Flavobacteriaceae</taxon>
        <taxon>Flavobacterium</taxon>
    </lineage>
</organism>
<dbReference type="InterPro" id="IPR036397">
    <property type="entry name" value="RNaseH_sf"/>
</dbReference>
<dbReference type="SMART" id="SM00479">
    <property type="entry name" value="EXOIII"/>
    <property type="match status" value="1"/>
</dbReference>
<dbReference type="Pfam" id="PF01541">
    <property type="entry name" value="GIY-YIG"/>
    <property type="match status" value="1"/>
</dbReference>
<evidence type="ECO:0000259" key="3">
    <source>
        <dbReference type="PROSITE" id="PS50164"/>
    </source>
</evidence>
<dbReference type="GO" id="GO:0003887">
    <property type="term" value="F:DNA-directed DNA polymerase activity"/>
    <property type="evidence" value="ECO:0007669"/>
    <property type="project" value="InterPro"/>
</dbReference>
<comment type="caution">
    <text evidence="4">The sequence shown here is derived from an EMBL/GenBank/DDBJ whole genome shotgun (WGS) entry which is preliminary data.</text>
</comment>
<evidence type="ECO:0000313" key="5">
    <source>
        <dbReference type="Proteomes" id="UP000319175"/>
    </source>
</evidence>
<keyword evidence="4" id="KW-0540">Nuclease</keyword>
<dbReference type="GO" id="GO:0006289">
    <property type="term" value="P:nucleotide-excision repair"/>
    <property type="evidence" value="ECO:0007669"/>
    <property type="project" value="InterPro"/>
</dbReference>
<dbReference type="GO" id="GO:0008408">
    <property type="term" value="F:3'-5' exonuclease activity"/>
    <property type="evidence" value="ECO:0007669"/>
    <property type="project" value="TreeGrafter"/>
</dbReference>
<dbReference type="GO" id="GO:0045004">
    <property type="term" value="P:DNA replication proofreading"/>
    <property type="evidence" value="ECO:0007669"/>
    <property type="project" value="TreeGrafter"/>
</dbReference>
<gene>
    <name evidence="4" type="ORF">FJA49_01960</name>
</gene>
<protein>
    <submittedName>
        <fullName evidence="4">Exonuclease</fullName>
    </submittedName>
</protein>
<dbReference type="Gene3D" id="3.40.1440.10">
    <property type="entry name" value="GIY-YIG endonuclease"/>
    <property type="match status" value="1"/>
</dbReference>
<dbReference type="InterPro" id="IPR035901">
    <property type="entry name" value="GIY-YIG_endonuc_sf"/>
</dbReference>
<comment type="function">
    <text evidence="1">DNA polymerase III is a complex, multichain enzyme responsible for most of the replicative synthesis in bacteria. The epsilon subunit contain the editing function and is a proofreading 3'-5' exonuclease.</text>
</comment>
<dbReference type="PANTHER" id="PTHR30231:SF41">
    <property type="entry name" value="DNA POLYMERASE III SUBUNIT EPSILON"/>
    <property type="match status" value="1"/>
</dbReference>
<feature type="domain" description="GIY-YIG" evidence="3">
    <location>
        <begin position="205"/>
        <end position="281"/>
    </location>
</feature>
<dbReference type="Pfam" id="PF00929">
    <property type="entry name" value="RNase_T"/>
    <property type="match status" value="1"/>
</dbReference>
<dbReference type="GO" id="GO:0003677">
    <property type="term" value="F:DNA binding"/>
    <property type="evidence" value="ECO:0007669"/>
    <property type="project" value="InterPro"/>
</dbReference>
<dbReference type="PROSITE" id="PS50164">
    <property type="entry name" value="GIY_YIG"/>
    <property type="match status" value="1"/>
</dbReference>
<accession>A0A501QGY1</accession>
<keyword evidence="4" id="KW-0378">Hydrolase</keyword>
<comment type="subunit">
    <text evidence="2">DNA polymerase III contains a core (composed of alpha, epsilon and theta chains) that associates with a tau subunit. This core dimerizes to form the POLIII' complex. PolIII' associates with the gamma complex (composed of gamma, delta, delta', psi and chi chains) and with the beta chain to form the complete DNA polymerase III complex.</text>
</comment>
<dbReference type="InterPro" id="IPR047296">
    <property type="entry name" value="GIY-YIG_UvrC_Cho"/>
</dbReference>
<name>A0A501QGY1_9FLAO</name>
<dbReference type="EMBL" id="VFJE01000049">
    <property type="protein sequence ID" value="TPD72149.1"/>
    <property type="molecule type" value="Genomic_DNA"/>
</dbReference>
<dbReference type="FunFam" id="3.30.420.10:FF:000045">
    <property type="entry name" value="3'-5' exonuclease DinG"/>
    <property type="match status" value="1"/>
</dbReference>
<dbReference type="AlphaFoldDB" id="A0A501QGY1"/>
<keyword evidence="4" id="KW-0269">Exonuclease</keyword>
<dbReference type="Gene3D" id="3.30.420.10">
    <property type="entry name" value="Ribonuclease H-like superfamily/Ribonuclease H"/>
    <property type="match status" value="1"/>
</dbReference>
<dbReference type="CDD" id="cd06127">
    <property type="entry name" value="DEDDh"/>
    <property type="match status" value="1"/>
</dbReference>
<evidence type="ECO:0000313" key="4">
    <source>
        <dbReference type="EMBL" id="TPD72149.1"/>
    </source>
</evidence>
<dbReference type="NCBIfam" id="TIGR00573">
    <property type="entry name" value="dnaq"/>
    <property type="match status" value="1"/>
</dbReference>
<evidence type="ECO:0000256" key="2">
    <source>
        <dbReference type="ARBA" id="ARBA00026073"/>
    </source>
</evidence>
<dbReference type="InterPro" id="IPR012337">
    <property type="entry name" value="RNaseH-like_sf"/>
</dbReference>
<proteinExistence type="predicted"/>
<dbReference type="InterPro" id="IPR000305">
    <property type="entry name" value="GIY-YIG_endonuc"/>
</dbReference>
<dbReference type="CDD" id="cd10434">
    <property type="entry name" value="GIY-YIG_UvrC_Cho"/>
    <property type="match status" value="1"/>
</dbReference>
<dbReference type="SUPFAM" id="SSF53098">
    <property type="entry name" value="Ribonuclease H-like"/>
    <property type="match status" value="1"/>
</dbReference>